<dbReference type="Proteomes" id="UP000218113">
    <property type="component" value="Unassembled WGS sequence"/>
</dbReference>
<proteinExistence type="predicted"/>
<accession>A0A2A4SZ52</accession>
<dbReference type="AlphaFoldDB" id="A0A2A4SZ52"/>
<name>A0A2A4SZ52_9DELT</name>
<sequence length="348" mass="39461">MKQVSLGVKLFVSFLVIGALPFLAIAISSITQSTDALKQQAFNQLDAVRELKADQVESYFQTIRDQVLTLSENRQTIQAMKEFKAAFHNFDVDQVSSAEQEHRASTLKNYYRRDFLPRLNRNQASQNSINNYLPQDPQSRALQSLYISKNPNPIGEKHRLVDAGDGSPYSKTHSNYHPIFRSYLEKFGFYDLFLVDPETGHIVYSVYKEVDYATSLLSGPYNASNFAEVFKDAKSARDKDFVKLMDFKAYAPSYNASASFIASPIYDGEKMLGILIFQMPLDKINAVMTSNQLWRQIGLGESGETYLIGGDYMLRSQSRFFIEDPAGYLELMRTVGMSAVEVQKIKNL</sequence>
<comment type="caution">
    <text evidence="1">The sequence shown here is derived from an EMBL/GenBank/DDBJ whole genome shotgun (WGS) entry which is preliminary data.</text>
</comment>
<evidence type="ECO:0000313" key="1">
    <source>
        <dbReference type="EMBL" id="PCI26309.1"/>
    </source>
</evidence>
<feature type="non-terminal residue" evidence="1">
    <location>
        <position position="348"/>
    </location>
</feature>
<organism evidence="1 2">
    <name type="scientific">SAR324 cluster bacterium</name>
    <dbReference type="NCBI Taxonomy" id="2024889"/>
    <lineage>
        <taxon>Bacteria</taxon>
        <taxon>Deltaproteobacteria</taxon>
        <taxon>SAR324 cluster</taxon>
    </lineage>
</organism>
<gene>
    <name evidence="1" type="ORF">COB67_10155</name>
</gene>
<dbReference type="EMBL" id="NVSR01000096">
    <property type="protein sequence ID" value="PCI26309.1"/>
    <property type="molecule type" value="Genomic_DNA"/>
</dbReference>
<evidence type="ECO:0000313" key="2">
    <source>
        <dbReference type="Proteomes" id="UP000218113"/>
    </source>
</evidence>
<reference evidence="2" key="1">
    <citation type="submission" date="2017-08" db="EMBL/GenBank/DDBJ databases">
        <title>A dynamic microbial community with high functional redundancy inhabits the cold, oxic subseafloor aquifer.</title>
        <authorList>
            <person name="Tully B.J."/>
            <person name="Wheat C.G."/>
            <person name="Glazer B.T."/>
            <person name="Huber J.A."/>
        </authorList>
    </citation>
    <scope>NUCLEOTIDE SEQUENCE [LARGE SCALE GENOMIC DNA]</scope>
</reference>
<protein>
    <submittedName>
        <fullName evidence="1">Adenylate/guanylate cyclase domain-containing protein</fullName>
    </submittedName>
</protein>